<reference evidence="1 2" key="1">
    <citation type="journal article" date="2021" name="Appl. Environ. Microbiol.">
        <title>Genetic linkage and physical mapping for an oyster mushroom Pleurotus cornucopiae and QTL analysis for the trait cap color.</title>
        <authorList>
            <person name="Zhang Y."/>
            <person name="Gao W."/>
            <person name="Sonnenberg A."/>
            <person name="Chen Q."/>
            <person name="Zhang J."/>
            <person name="Huang C."/>
        </authorList>
    </citation>
    <scope>NUCLEOTIDE SEQUENCE [LARGE SCALE GENOMIC DNA]</scope>
    <source>
        <strain evidence="1">CCMSSC00406</strain>
    </source>
</reference>
<proteinExistence type="predicted"/>
<gene>
    <name evidence="1" type="ORF">CCMSSC00406_0000099</name>
</gene>
<comment type="caution">
    <text evidence="1">The sequence shown here is derived from an EMBL/GenBank/DDBJ whole genome shotgun (WGS) entry which is preliminary data.</text>
</comment>
<sequence length="267" mass="30198">MWCTRWFLPLLFLPIPTASPYFLVLFILSLTMHAKPCFYCIILLTTLFISSCYWQPFTLDTPLAIPWSENITTFGAALNATLSKDLQNITLPSTIRVIDRCWCDFSTNGFFEPYNVTQWEWNSVDKLKTDLEKQAAATLMLEFAEKDQDGELASPAASLTTSHVDMPRTAAPNPASQTPTQYSNRPTFLRQVLWVLLWPLVPKPEFGVPVHLPHGFVPQPDPSEASAATFPPETESPKSLPLLRKEYDLRPYGLNITIDFGWSRAVP</sequence>
<evidence type="ECO:0000313" key="1">
    <source>
        <dbReference type="EMBL" id="KAG9223212.1"/>
    </source>
</evidence>
<protein>
    <submittedName>
        <fullName evidence="1">Uncharacterized protein</fullName>
    </submittedName>
</protein>
<accession>A0ACB7IY63</accession>
<dbReference type="EMBL" id="WQMT02000005">
    <property type="protein sequence ID" value="KAG9223212.1"/>
    <property type="molecule type" value="Genomic_DNA"/>
</dbReference>
<evidence type="ECO:0000313" key="2">
    <source>
        <dbReference type="Proteomes" id="UP000824881"/>
    </source>
</evidence>
<organism evidence="1 2">
    <name type="scientific">Pleurotus cornucopiae</name>
    <name type="common">Cornucopia mushroom</name>
    <dbReference type="NCBI Taxonomy" id="5321"/>
    <lineage>
        <taxon>Eukaryota</taxon>
        <taxon>Fungi</taxon>
        <taxon>Dikarya</taxon>
        <taxon>Basidiomycota</taxon>
        <taxon>Agaricomycotina</taxon>
        <taxon>Agaricomycetes</taxon>
        <taxon>Agaricomycetidae</taxon>
        <taxon>Agaricales</taxon>
        <taxon>Pleurotineae</taxon>
        <taxon>Pleurotaceae</taxon>
        <taxon>Pleurotus</taxon>
    </lineage>
</organism>
<dbReference type="Proteomes" id="UP000824881">
    <property type="component" value="Unassembled WGS sequence"/>
</dbReference>
<name>A0ACB7IY63_PLECO</name>
<keyword evidence="2" id="KW-1185">Reference proteome</keyword>